<evidence type="ECO:0000256" key="4">
    <source>
        <dbReference type="ARBA" id="ARBA00023128"/>
    </source>
</evidence>
<dbReference type="EMBL" id="VFQX01000028">
    <property type="protein sequence ID" value="KAF0979006.1"/>
    <property type="molecule type" value="Genomic_DNA"/>
</dbReference>
<keyword evidence="3" id="KW-0689">Ribosomal protein</keyword>
<evidence type="ECO:0000256" key="7">
    <source>
        <dbReference type="SAM" id="MobiDB-lite"/>
    </source>
</evidence>
<dbReference type="OrthoDB" id="10331900at2759"/>
<evidence type="ECO:0000313" key="9">
    <source>
        <dbReference type="Proteomes" id="UP000444721"/>
    </source>
</evidence>
<dbReference type="RefSeq" id="XP_044563719.1">
    <property type="nucleotide sequence ID" value="XM_044705231.1"/>
</dbReference>
<protein>
    <recommendedName>
        <fullName evidence="6">Small ribosomal subunit protein mS33</fullName>
    </recommendedName>
</protein>
<keyword evidence="9" id="KW-1185">Reference proteome</keyword>
<dbReference type="InterPro" id="IPR013219">
    <property type="entry name" value="Ribosomal_mS33"/>
</dbReference>
<dbReference type="PANTHER" id="PTHR13362">
    <property type="entry name" value="MITOCHONDRIAL RIBOSOMAL PROTEIN S33"/>
    <property type="match status" value="1"/>
</dbReference>
<name>A0A6A5BUT1_NAEFO</name>
<dbReference type="PANTHER" id="PTHR13362:SF2">
    <property type="entry name" value="SMALL RIBOSOMAL SUBUNIT PROTEIN MS33"/>
    <property type="match status" value="1"/>
</dbReference>
<evidence type="ECO:0000256" key="1">
    <source>
        <dbReference type="ARBA" id="ARBA00004173"/>
    </source>
</evidence>
<dbReference type="GO" id="GO:0005739">
    <property type="term" value="C:mitochondrion"/>
    <property type="evidence" value="ECO:0007669"/>
    <property type="project" value="UniProtKB-SubCell"/>
</dbReference>
<dbReference type="GeneID" id="68109294"/>
<dbReference type="VEuPathDB" id="AmoebaDB:NfTy_034220"/>
<dbReference type="VEuPathDB" id="AmoebaDB:FDP41_002076"/>
<dbReference type="GO" id="GO:1990904">
    <property type="term" value="C:ribonucleoprotein complex"/>
    <property type="evidence" value="ECO:0007669"/>
    <property type="project" value="UniProtKB-KW"/>
</dbReference>
<keyword evidence="5" id="KW-0687">Ribonucleoprotein</keyword>
<sequence length="92" mass="10468">MVNVSDALGLTRRFFSVINNPVPVRSGCAVLKKTKLDLTSWGQPQIRPYDMTGLYYSREEQIRLAMAFRLKLRGKGPPKKGQGKKSQMKKKK</sequence>
<feature type="region of interest" description="Disordered" evidence="7">
    <location>
        <begin position="73"/>
        <end position="92"/>
    </location>
</feature>
<evidence type="ECO:0000313" key="8">
    <source>
        <dbReference type="EMBL" id="KAF0979006.1"/>
    </source>
</evidence>
<comment type="subcellular location">
    <subcellularLocation>
        <location evidence="1">Mitochondrion</location>
    </subcellularLocation>
</comment>
<evidence type="ECO:0000256" key="6">
    <source>
        <dbReference type="ARBA" id="ARBA00035132"/>
    </source>
</evidence>
<evidence type="ECO:0000256" key="3">
    <source>
        <dbReference type="ARBA" id="ARBA00022980"/>
    </source>
</evidence>
<comment type="caution">
    <text evidence="8">The sequence shown here is derived from an EMBL/GenBank/DDBJ whole genome shotgun (WGS) entry which is preliminary data.</text>
</comment>
<dbReference type="Proteomes" id="UP000444721">
    <property type="component" value="Unassembled WGS sequence"/>
</dbReference>
<dbReference type="GO" id="GO:0005840">
    <property type="term" value="C:ribosome"/>
    <property type="evidence" value="ECO:0007669"/>
    <property type="project" value="UniProtKB-KW"/>
</dbReference>
<proteinExistence type="inferred from homology"/>
<organism evidence="8 9">
    <name type="scientific">Naegleria fowleri</name>
    <name type="common">Brain eating amoeba</name>
    <dbReference type="NCBI Taxonomy" id="5763"/>
    <lineage>
        <taxon>Eukaryota</taxon>
        <taxon>Discoba</taxon>
        <taxon>Heterolobosea</taxon>
        <taxon>Tetramitia</taxon>
        <taxon>Eutetramitia</taxon>
        <taxon>Vahlkampfiidae</taxon>
        <taxon>Naegleria</taxon>
    </lineage>
</organism>
<gene>
    <name evidence="8" type="ORF">FDP41_002076</name>
</gene>
<keyword evidence="4" id="KW-0496">Mitochondrion</keyword>
<dbReference type="AlphaFoldDB" id="A0A6A5BUT1"/>
<comment type="similarity">
    <text evidence="2">Belongs to the mitochondrion-specific ribosomal protein mS33 family.</text>
</comment>
<evidence type="ECO:0000256" key="2">
    <source>
        <dbReference type="ARBA" id="ARBA00008970"/>
    </source>
</evidence>
<accession>A0A6A5BUT1</accession>
<evidence type="ECO:0000256" key="5">
    <source>
        <dbReference type="ARBA" id="ARBA00023274"/>
    </source>
</evidence>
<reference evidence="8 9" key="1">
    <citation type="journal article" date="2019" name="Sci. Rep.">
        <title>Nanopore sequencing improves the draft genome of the human pathogenic amoeba Naegleria fowleri.</title>
        <authorList>
            <person name="Liechti N."/>
            <person name="Schurch N."/>
            <person name="Bruggmann R."/>
            <person name="Wittwer M."/>
        </authorList>
    </citation>
    <scope>NUCLEOTIDE SEQUENCE [LARGE SCALE GENOMIC DNA]</scope>
    <source>
        <strain evidence="8 9">ATCC 30894</strain>
    </source>
</reference>